<evidence type="ECO:0000313" key="4">
    <source>
        <dbReference type="EnsemblMetazoa" id="AEPI002707-PA"/>
    </source>
</evidence>
<dbReference type="VEuPathDB" id="VectorBase:AEPI002707"/>
<dbReference type="GO" id="GO:0005783">
    <property type="term" value="C:endoplasmic reticulum"/>
    <property type="evidence" value="ECO:0007669"/>
    <property type="project" value="InterPro"/>
</dbReference>
<protein>
    <recommendedName>
        <fullName evidence="2">Proteasome assembly chaperone 1</fullName>
    </recommendedName>
</protein>
<dbReference type="InterPro" id="IPR016565">
    <property type="entry name" value="Proteasome_assmbl_chp_1"/>
</dbReference>
<keyword evidence="3" id="KW-0143">Chaperone</keyword>
<organism evidence="4 5">
    <name type="scientific">Anopheles epiroticus</name>
    <dbReference type="NCBI Taxonomy" id="199890"/>
    <lineage>
        <taxon>Eukaryota</taxon>
        <taxon>Metazoa</taxon>
        <taxon>Ecdysozoa</taxon>
        <taxon>Arthropoda</taxon>
        <taxon>Hexapoda</taxon>
        <taxon>Insecta</taxon>
        <taxon>Pterygota</taxon>
        <taxon>Neoptera</taxon>
        <taxon>Endopterygota</taxon>
        <taxon>Diptera</taxon>
        <taxon>Nematocera</taxon>
        <taxon>Culicoidea</taxon>
        <taxon>Culicidae</taxon>
        <taxon>Anophelinae</taxon>
        <taxon>Anopheles</taxon>
    </lineage>
</organism>
<dbReference type="PANTHER" id="PTHR15069:SF1">
    <property type="entry name" value="PROTEASOME ASSEMBLY CHAPERONE 1"/>
    <property type="match status" value="1"/>
</dbReference>
<evidence type="ECO:0000256" key="3">
    <source>
        <dbReference type="ARBA" id="ARBA00023186"/>
    </source>
</evidence>
<reference evidence="5" key="1">
    <citation type="submission" date="2013-03" db="EMBL/GenBank/DDBJ databases">
        <title>The Genome Sequence of Anopheles epiroticus epiroticus2.</title>
        <authorList>
            <consortium name="The Broad Institute Genomics Platform"/>
            <person name="Neafsey D.E."/>
            <person name="Howell P."/>
            <person name="Walker B."/>
            <person name="Young S.K."/>
            <person name="Zeng Q."/>
            <person name="Gargeya S."/>
            <person name="Fitzgerald M."/>
            <person name="Haas B."/>
            <person name="Abouelleil A."/>
            <person name="Allen A.W."/>
            <person name="Alvarado L."/>
            <person name="Arachchi H.M."/>
            <person name="Berlin A.M."/>
            <person name="Chapman S.B."/>
            <person name="Gainer-Dewar J."/>
            <person name="Goldberg J."/>
            <person name="Griggs A."/>
            <person name="Gujja S."/>
            <person name="Hansen M."/>
            <person name="Howarth C."/>
            <person name="Imamovic A."/>
            <person name="Ireland A."/>
            <person name="Larimer J."/>
            <person name="McCowan C."/>
            <person name="Murphy C."/>
            <person name="Pearson M."/>
            <person name="Poon T.W."/>
            <person name="Priest M."/>
            <person name="Roberts A."/>
            <person name="Saif S."/>
            <person name="Shea T."/>
            <person name="Sisk P."/>
            <person name="Sykes S."/>
            <person name="Wortman J."/>
            <person name="Nusbaum C."/>
            <person name="Birren B."/>
        </authorList>
    </citation>
    <scope>NUCLEOTIDE SEQUENCE [LARGE SCALE GENOMIC DNA]</scope>
    <source>
        <strain evidence="5">Epiroticus2</strain>
    </source>
</reference>
<evidence type="ECO:0000256" key="1">
    <source>
        <dbReference type="ARBA" id="ARBA00005261"/>
    </source>
</evidence>
<name>A0A182P707_9DIPT</name>
<accession>A0A182P707</accession>
<dbReference type="PANTHER" id="PTHR15069">
    <property type="entry name" value="PROTEASOME ASSEMBLY CHAPERONE 1"/>
    <property type="match status" value="1"/>
</dbReference>
<keyword evidence="5" id="KW-1185">Reference proteome</keyword>
<dbReference type="EnsemblMetazoa" id="AEPI002707-RA">
    <property type="protein sequence ID" value="AEPI002707-PA"/>
    <property type="gene ID" value="AEPI002707"/>
</dbReference>
<dbReference type="GO" id="GO:0080129">
    <property type="term" value="P:proteasome core complex assembly"/>
    <property type="evidence" value="ECO:0007669"/>
    <property type="project" value="TreeGrafter"/>
</dbReference>
<sequence length="246" mass="27334">MSLNFGEIVEPSTRAFWDDYDEEVADEENTFATSLEWIWYHDQEELTDEQEMQKTLASPFRFVIVEGQKVGGFIGKVLQDGQCKPICQLSCGTVSVFHLPDEKLLLCVSEELEPNLFGAIAQKLSRWVEAAETVSTVSLQPAVLYKGLAEHEQEKVCFIKALGSVETFLADIGPLEAPNVITGVAAGVASYRKFSGKQSVVYGCYLDSVILDSVSSAPILRLLKALRVPCADRYELKFKTTSNLYM</sequence>
<evidence type="ECO:0000313" key="5">
    <source>
        <dbReference type="Proteomes" id="UP000075885"/>
    </source>
</evidence>
<dbReference type="STRING" id="199890.A0A182P707"/>
<reference evidence="4" key="2">
    <citation type="submission" date="2020-05" db="UniProtKB">
        <authorList>
            <consortium name="EnsemblMetazoa"/>
        </authorList>
    </citation>
    <scope>IDENTIFICATION</scope>
    <source>
        <strain evidence="4">Epiroticus2</strain>
    </source>
</reference>
<comment type="similarity">
    <text evidence="1">Belongs to the PSMG1 family.</text>
</comment>
<dbReference type="GO" id="GO:0070628">
    <property type="term" value="F:proteasome binding"/>
    <property type="evidence" value="ECO:0007669"/>
    <property type="project" value="TreeGrafter"/>
</dbReference>
<dbReference type="AlphaFoldDB" id="A0A182P707"/>
<proteinExistence type="inferred from homology"/>
<dbReference type="Proteomes" id="UP000075885">
    <property type="component" value="Unassembled WGS sequence"/>
</dbReference>
<evidence type="ECO:0000256" key="2">
    <source>
        <dbReference type="ARBA" id="ARBA00019180"/>
    </source>
</evidence>